<feature type="transmembrane region" description="Helical" evidence="6">
    <location>
        <begin position="179"/>
        <end position="202"/>
    </location>
</feature>
<evidence type="ECO:0000313" key="9">
    <source>
        <dbReference type="Proteomes" id="UP000293852"/>
    </source>
</evidence>
<feature type="transmembrane region" description="Helical" evidence="6">
    <location>
        <begin position="88"/>
        <end position="112"/>
    </location>
</feature>
<feature type="transmembrane region" description="Helical" evidence="6">
    <location>
        <begin position="145"/>
        <end position="167"/>
    </location>
</feature>
<keyword evidence="4 6" id="KW-1133">Transmembrane helix</keyword>
<comment type="subcellular location">
    <subcellularLocation>
        <location evidence="1">Membrane</location>
        <topology evidence="1">Multi-pass membrane protein</topology>
    </subcellularLocation>
</comment>
<evidence type="ECO:0000259" key="7">
    <source>
        <dbReference type="Pfam" id="PF00892"/>
    </source>
</evidence>
<feature type="domain" description="EamA" evidence="7">
    <location>
        <begin position="5"/>
        <end position="135"/>
    </location>
</feature>
<feature type="transmembrane region" description="Helical" evidence="6">
    <location>
        <begin position="33"/>
        <end position="52"/>
    </location>
</feature>
<keyword evidence="9" id="KW-1185">Reference proteome</keyword>
<dbReference type="GO" id="GO:0016020">
    <property type="term" value="C:membrane"/>
    <property type="evidence" value="ECO:0007669"/>
    <property type="project" value="UniProtKB-SubCell"/>
</dbReference>
<dbReference type="RefSeq" id="WP_130413543.1">
    <property type="nucleotide sequence ID" value="NZ_SGWX01000001.1"/>
</dbReference>
<feature type="transmembrane region" description="Helical" evidence="6">
    <location>
        <begin position="64"/>
        <end position="82"/>
    </location>
</feature>
<keyword evidence="3 6" id="KW-0812">Transmembrane</keyword>
<dbReference type="InterPro" id="IPR037185">
    <property type="entry name" value="EmrE-like"/>
</dbReference>
<dbReference type="Pfam" id="PF00892">
    <property type="entry name" value="EamA"/>
    <property type="match status" value="2"/>
</dbReference>
<feature type="transmembrane region" description="Helical" evidence="6">
    <location>
        <begin position="239"/>
        <end position="258"/>
    </location>
</feature>
<feature type="transmembrane region" description="Helical" evidence="6">
    <location>
        <begin position="119"/>
        <end position="139"/>
    </location>
</feature>
<evidence type="ECO:0000256" key="5">
    <source>
        <dbReference type="ARBA" id="ARBA00023136"/>
    </source>
</evidence>
<dbReference type="PANTHER" id="PTHR32322">
    <property type="entry name" value="INNER MEMBRANE TRANSPORTER"/>
    <property type="match status" value="1"/>
</dbReference>
<dbReference type="Proteomes" id="UP000293852">
    <property type="component" value="Unassembled WGS sequence"/>
</dbReference>
<feature type="transmembrane region" description="Helical" evidence="6">
    <location>
        <begin position="208"/>
        <end position="232"/>
    </location>
</feature>
<dbReference type="PANTHER" id="PTHR32322:SF2">
    <property type="entry name" value="EAMA DOMAIN-CONTAINING PROTEIN"/>
    <property type="match status" value="1"/>
</dbReference>
<keyword evidence="5 6" id="KW-0472">Membrane</keyword>
<name>A0A4Q7M1I6_9MICO</name>
<comment type="caution">
    <text evidence="8">The sequence shown here is derived from an EMBL/GenBank/DDBJ whole genome shotgun (WGS) entry which is preliminary data.</text>
</comment>
<reference evidence="8 9" key="1">
    <citation type="submission" date="2019-02" db="EMBL/GenBank/DDBJ databases">
        <title>Sequencing the genomes of 1000 actinobacteria strains.</title>
        <authorList>
            <person name="Klenk H.-P."/>
        </authorList>
    </citation>
    <scope>NUCLEOTIDE SEQUENCE [LARGE SCALE GENOMIC DNA]</scope>
    <source>
        <strain evidence="8 9">DSM 16932</strain>
    </source>
</reference>
<evidence type="ECO:0000256" key="4">
    <source>
        <dbReference type="ARBA" id="ARBA00022989"/>
    </source>
</evidence>
<gene>
    <name evidence="8" type="ORF">EV386_1389</name>
</gene>
<organism evidence="8 9">
    <name type="scientific">Xylanimonas ulmi</name>
    <dbReference type="NCBI Taxonomy" id="228973"/>
    <lineage>
        <taxon>Bacteria</taxon>
        <taxon>Bacillati</taxon>
        <taxon>Actinomycetota</taxon>
        <taxon>Actinomycetes</taxon>
        <taxon>Micrococcales</taxon>
        <taxon>Promicromonosporaceae</taxon>
        <taxon>Xylanimonas</taxon>
    </lineage>
</organism>
<dbReference type="InterPro" id="IPR050638">
    <property type="entry name" value="AA-Vitamin_Transporters"/>
</dbReference>
<protein>
    <submittedName>
        <fullName evidence="8">EamA-like transporter family protein</fullName>
    </submittedName>
</protein>
<sequence>MTKRGAVLFGALGLIWGIPYLLIRIAVADLSPAVIVLGRCVIGALVLAPFAVRSGDLRAVLRRWPAVLAYASVEIATAWWLLTDAERHITSSLAGLLVAAVPIFATALALMLRVERRLSALRVVGLLVGLAGVAALAGVDAAQGAALRPVLQVLVTALCYAVGPMIVARSLGGVSPVTVNAVALTFCAIVYTPFALATWPTAAPSGGALASVVALGLVPTALAFVLLFELIAEVGPAPATVITYLNQAVALVAGVTFLGEPITTGILVGFPLVLAGAFLATWRPRRARLAGAVAHTG</sequence>
<evidence type="ECO:0000256" key="2">
    <source>
        <dbReference type="ARBA" id="ARBA00007362"/>
    </source>
</evidence>
<evidence type="ECO:0000256" key="6">
    <source>
        <dbReference type="SAM" id="Phobius"/>
    </source>
</evidence>
<dbReference type="EMBL" id="SGWX01000001">
    <property type="protein sequence ID" value="RZS61101.1"/>
    <property type="molecule type" value="Genomic_DNA"/>
</dbReference>
<dbReference type="InterPro" id="IPR000620">
    <property type="entry name" value="EamA_dom"/>
</dbReference>
<proteinExistence type="inferred from homology"/>
<comment type="similarity">
    <text evidence="2">Belongs to the EamA transporter family.</text>
</comment>
<evidence type="ECO:0000256" key="1">
    <source>
        <dbReference type="ARBA" id="ARBA00004141"/>
    </source>
</evidence>
<evidence type="ECO:0000256" key="3">
    <source>
        <dbReference type="ARBA" id="ARBA00022692"/>
    </source>
</evidence>
<dbReference type="SUPFAM" id="SSF103481">
    <property type="entry name" value="Multidrug resistance efflux transporter EmrE"/>
    <property type="match status" value="2"/>
</dbReference>
<dbReference type="OrthoDB" id="4630069at2"/>
<feature type="domain" description="EamA" evidence="7">
    <location>
        <begin position="150"/>
        <end position="281"/>
    </location>
</feature>
<evidence type="ECO:0000313" key="8">
    <source>
        <dbReference type="EMBL" id="RZS61101.1"/>
    </source>
</evidence>
<feature type="transmembrane region" description="Helical" evidence="6">
    <location>
        <begin position="7"/>
        <end position="27"/>
    </location>
</feature>
<feature type="transmembrane region" description="Helical" evidence="6">
    <location>
        <begin position="264"/>
        <end position="282"/>
    </location>
</feature>
<accession>A0A4Q7M1I6</accession>
<dbReference type="AlphaFoldDB" id="A0A4Q7M1I6"/>